<reference evidence="3 4" key="1">
    <citation type="submission" date="2019-06" db="EMBL/GenBank/DDBJ databases">
        <title>Genomic Encyclopedia of Type Strains, Phase IV (KMG-V): Genome sequencing to study the core and pangenomes of soil and plant-associated prokaryotes.</title>
        <authorList>
            <person name="Whitman W."/>
        </authorList>
    </citation>
    <scope>NUCLEOTIDE SEQUENCE [LARGE SCALE GENOMIC DNA]</scope>
    <source>
        <strain evidence="3 4">BR 10556</strain>
    </source>
</reference>
<evidence type="ECO:0000256" key="1">
    <source>
        <dbReference type="SAM" id="SignalP"/>
    </source>
</evidence>
<dbReference type="OrthoDB" id="8255242at2"/>
<dbReference type="PROSITE" id="PS51208">
    <property type="entry name" value="AUTOTRANSPORTER"/>
    <property type="match status" value="1"/>
</dbReference>
<dbReference type="InterPro" id="IPR036709">
    <property type="entry name" value="Autotransporte_beta_dom_sf"/>
</dbReference>
<dbReference type="Proteomes" id="UP000315914">
    <property type="component" value="Unassembled WGS sequence"/>
</dbReference>
<feature type="chain" id="PRO_5021814203" evidence="1">
    <location>
        <begin position="39"/>
        <end position="1082"/>
    </location>
</feature>
<comment type="caution">
    <text evidence="3">The sequence shown here is derived from an EMBL/GenBank/DDBJ whole genome shotgun (WGS) entry which is preliminary data.</text>
</comment>
<evidence type="ECO:0000313" key="3">
    <source>
        <dbReference type="EMBL" id="TWB84415.1"/>
    </source>
</evidence>
<feature type="domain" description="Autotransporter" evidence="2">
    <location>
        <begin position="801"/>
        <end position="1082"/>
    </location>
</feature>
<dbReference type="SMART" id="SM00869">
    <property type="entry name" value="Autotransporter"/>
    <property type="match status" value="1"/>
</dbReference>
<feature type="signal peptide" evidence="1">
    <location>
        <begin position="1"/>
        <end position="38"/>
    </location>
</feature>
<keyword evidence="4" id="KW-1185">Reference proteome</keyword>
<gene>
    <name evidence="3" type="ORF">FBZ95_101860</name>
</gene>
<dbReference type="STRING" id="1399419.A5906_03975"/>
<sequence>MLGMNWSIAQSHRLLRGASTTALTLALAPLVVGSGAEAACTPPSPVSGTVVTCTGTTDNANGTIGYGSTTDTGNTINVVAGARVSGTSSGIALQQGTVNIAGNIIGGDITTTGATGIAAGGDLSLKLDGNIATTGILATGTNAIGVSSGGTVTIDNAGSITAISAGGGGISARAINLTNTGAIAGFNAALSAGTIATVDNRDGATITAAGASGVAIAGASLLVNNAGTIAATGNRAVAINAIDAADINNGSSGHIEALATGGIAIFSNGTTAIANAGRIVGAGNGVEVHAALTVTSNSGLISGAQNGIAADAATIRNDRGGTISTSGASSAIGAATITLSNAGQILATASGGVAVTANEVKVTDNTGQISGEAFAIQSFGAATVANNAGGTIKNTNVSNAAIVANTSLNVSNGGEITGAGGALLARHGDVNLINTATGVISSDAHAVEGQNVKLANLAGGSVSGQVAVFANISAIVDNAGTITGVGNSGIGVEADVADATVRNSGTISGLRAGIIANMTANVVNSGTISGSTGAIEAHTINAINTGLISASGDGLRGTTVNLDNTGSITGGRAINAQFGNISNSGTITGRDAAINVNAANVTNSGLLSATNASGTAVVSSTANITNAGTIIGSAGISSNGGATITNSGTITGTGGTAIQLSSSADTLTLLPGSKINGVVDFGRGADVLNINLSPISSKVSSLTTISLPTFINFEGTINTNVSNGGFNGPSVVSGTTLATLDPTALAQTDRTLMDFSSGVSSLVQGRLSSGGTAGSTMMAMAYAPETAQAGPFTKAPRSLWTDPTPITVWANSFGGQRIQDETASTLRATSTAWGGALGIDRKVQPNWLVGAFLGGGQGGLSVALNSQSVDTNYVFAGAYSRFEWAAQFFDFTIQGGNADNSSRRLVLNNAAVGGMETAIANYSGWYVSPEVAYGYRLNVGNGYVLTPTARLRYVVGRFNGYSETGSAQGLSVGGRTLQDFEERAEVDLSRVTSLAGAELKANIHGGVIALQRVGDATINTVLLGQNLSFVTPGSRSTVGAVAGIGFDFRTGPNLSVFGAVEGAMMSDQSRTGTAKGGVRVAF</sequence>
<keyword evidence="1" id="KW-0732">Signal</keyword>
<dbReference type="InterPro" id="IPR005546">
    <property type="entry name" value="Autotransporte_beta"/>
</dbReference>
<organism evidence="3 4">
    <name type="scientific">Bradyrhizobium sacchari</name>
    <dbReference type="NCBI Taxonomy" id="1399419"/>
    <lineage>
        <taxon>Bacteria</taxon>
        <taxon>Pseudomonadati</taxon>
        <taxon>Pseudomonadota</taxon>
        <taxon>Alphaproteobacteria</taxon>
        <taxon>Hyphomicrobiales</taxon>
        <taxon>Nitrobacteraceae</taxon>
        <taxon>Bradyrhizobium</taxon>
    </lineage>
</organism>
<evidence type="ECO:0000259" key="2">
    <source>
        <dbReference type="PROSITE" id="PS51208"/>
    </source>
</evidence>
<dbReference type="SUPFAM" id="SSF103515">
    <property type="entry name" value="Autotransporter"/>
    <property type="match status" value="1"/>
</dbReference>
<proteinExistence type="predicted"/>
<accession>A0A560J7J7</accession>
<name>A0A560J7J7_9BRAD</name>
<dbReference type="RefSeq" id="WP_080138094.1">
    <property type="nucleotide sequence ID" value="NZ_LWIG01000026.1"/>
</dbReference>
<protein>
    <submittedName>
        <fullName evidence="3">Uncharacterized protein with beta-barrel porin domain</fullName>
    </submittedName>
</protein>
<dbReference type="Gene3D" id="2.40.128.130">
    <property type="entry name" value="Autotransporter beta-domain"/>
    <property type="match status" value="1"/>
</dbReference>
<dbReference type="EMBL" id="VITW01000001">
    <property type="protein sequence ID" value="TWB84415.1"/>
    <property type="molecule type" value="Genomic_DNA"/>
</dbReference>
<dbReference type="AlphaFoldDB" id="A0A560J7J7"/>
<dbReference type="Pfam" id="PF03797">
    <property type="entry name" value="Autotransporter"/>
    <property type="match status" value="1"/>
</dbReference>
<evidence type="ECO:0000313" key="4">
    <source>
        <dbReference type="Proteomes" id="UP000315914"/>
    </source>
</evidence>